<evidence type="ECO:0000256" key="2">
    <source>
        <dbReference type="ARBA" id="ARBA00022670"/>
    </source>
</evidence>
<dbReference type="EMBL" id="JAFCMP010000517">
    <property type="protein sequence ID" value="KAG5178128.1"/>
    <property type="molecule type" value="Genomic_DNA"/>
</dbReference>
<evidence type="ECO:0008006" key="10">
    <source>
        <dbReference type="Google" id="ProtNLM"/>
    </source>
</evidence>
<comment type="similarity">
    <text evidence="1">Belongs to the peptidase M8 family.</text>
</comment>
<evidence type="ECO:0000256" key="6">
    <source>
        <dbReference type="ARBA" id="ARBA00023049"/>
    </source>
</evidence>
<keyword evidence="5 7" id="KW-0862">Zinc</keyword>
<comment type="cofactor">
    <cofactor evidence="7">
        <name>Zn(2+)</name>
        <dbReference type="ChEBI" id="CHEBI:29105"/>
    </cofactor>
    <text evidence="7">Binds 1 zinc ion per subunit.</text>
</comment>
<keyword evidence="9" id="KW-1185">Reference proteome</keyword>
<dbReference type="InterPro" id="IPR001577">
    <property type="entry name" value="Peptidase_M8"/>
</dbReference>
<dbReference type="GO" id="GO:0046872">
    <property type="term" value="F:metal ion binding"/>
    <property type="evidence" value="ECO:0007669"/>
    <property type="project" value="UniProtKB-KW"/>
</dbReference>
<organism evidence="8 9">
    <name type="scientific">Tribonema minus</name>
    <dbReference type="NCBI Taxonomy" id="303371"/>
    <lineage>
        <taxon>Eukaryota</taxon>
        <taxon>Sar</taxon>
        <taxon>Stramenopiles</taxon>
        <taxon>Ochrophyta</taxon>
        <taxon>PX clade</taxon>
        <taxon>Xanthophyceae</taxon>
        <taxon>Tribonematales</taxon>
        <taxon>Tribonemataceae</taxon>
        <taxon>Tribonema</taxon>
    </lineage>
</organism>
<accession>A0A835YWX7</accession>
<keyword evidence="3 7" id="KW-0479">Metal-binding</keyword>
<evidence type="ECO:0000313" key="8">
    <source>
        <dbReference type="EMBL" id="KAG5178128.1"/>
    </source>
</evidence>
<dbReference type="Gene3D" id="3.90.132.10">
    <property type="entry name" value="Leishmanolysin , domain 2"/>
    <property type="match status" value="1"/>
</dbReference>
<dbReference type="SUPFAM" id="SSF55486">
    <property type="entry name" value="Metalloproteases ('zincins'), catalytic domain"/>
    <property type="match status" value="1"/>
</dbReference>
<evidence type="ECO:0000256" key="3">
    <source>
        <dbReference type="ARBA" id="ARBA00022723"/>
    </source>
</evidence>
<reference evidence="8" key="1">
    <citation type="submission" date="2021-02" db="EMBL/GenBank/DDBJ databases">
        <title>First Annotated Genome of the Yellow-green Alga Tribonema minus.</title>
        <authorList>
            <person name="Mahan K.M."/>
        </authorList>
    </citation>
    <scope>NUCLEOTIDE SEQUENCE</scope>
    <source>
        <strain evidence="8">UTEX B ZZ1240</strain>
    </source>
</reference>
<evidence type="ECO:0000256" key="4">
    <source>
        <dbReference type="ARBA" id="ARBA00022801"/>
    </source>
</evidence>
<sequence>MLAAKARWEAIVVGDVVDVATLSRESAPANDAFVLAAKAWWEEIIVSDVADVAALWYAELLGVSSSSYDVYTSGGQPLNLTDVIPVDDIVIAYEFAQMDGLGDSDGNTLGSTLLTSFRDVSNSGLPISAFLKFDVADVDAFIAAGTFQAVVLHEMGHALGFGYFSNYPSRCGTTCVVYEASAPHGCVAAAKYRELGFADELLVHFDGEPSDGSYCSHWYEGQLGDELMSPFISDAHNPLTAISIAGMADMGYQVVYDTADPIDTISHLTAALKASPTNTRLARRQRHSRARQKAMAALRASAPAP</sequence>
<keyword evidence="2" id="KW-0645">Protease</keyword>
<dbReference type="GO" id="GO:0016020">
    <property type="term" value="C:membrane"/>
    <property type="evidence" value="ECO:0007669"/>
    <property type="project" value="InterPro"/>
</dbReference>
<evidence type="ECO:0000256" key="1">
    <source>
        <dbReference type="ARBA" id="ARBA00005860"/>
    </source>
</evidence>
<dbReference type="GO" id="GO:0006508">
    <property type="term" value="P:proteolysis"/>
    <property type="evidence" value="ECO:0007669"/>
    <property type="project" value="UniProtKB-KW"/>
</dbReference>
<comment type="caution">
    <text evidence="8">The sequence shown here is derived from an EMBL/GenBank/DDBJ whole genome shotgun (WGS) entry which is preliminary data.</text>
</comment>
<dbReference type="GO" id="GO:0004222">
    <property type="term" value="F:metalloendopeptidase activity"/>
    <property type="evidence" value="ECO:0007669"/>
    <property type="project" value="InterPro"/>
</dbReference>
<name>A0A835YWX7_9STRA</name>
<gene>
    <name evidence="8" type="ORF">JKP88DRAFT_330363</name>
</gene>
<evidence type="ECO:0000256" key="7">
    <source>
        <dbReference type="PIRSR" id="PIRSR601577-2"/>
    </source>
</evidence>
<dbReference type="AlphaFoldDB" id="A0A835YWX7"/>
<feature type="binding site" evidence="7">
    <location>
        <position position="217"/>
    </location>
    <ligand>
        <name>Zn(2+)</name>
        <dbReference type="ChEBI" id="CHEBI:29105"/>
        <note>catalytic</note>
    </ligand>
</feature>
<keyword evidence="6 7" id="KW-0482">Metalloprotease</keyword>
<protein>
    <recommendedName>
        <fullName evidence="10">Leishmanolysin</fullName>
    </recommendedName>
</protein>
<dbReference type="Pfam" id="PF01457">
    <property type="entry name" value="Peptidase_M8"/>
    <property type="match status" value="1"/>
</dbReference>
<keyword evidence="4" id="KW-0378">Hydrolase</keyword>
<evidence type="ECO:0000256" key="5">
    <source>
        <dbReference type="ARBA" id="ARBA00022833"/>
    </source>
</evidence>
<evidence type="ECO:0000313" key="9">
    <source>
        <dbReference type="Proteomes" id="UP000664859"/>
    </source>
</evidence>
<proteinExistence type="inferred from homology"/>
<dbReference type="Proteomes" id="UP000664859">
    <property type="component" value="Unassembled WGS sequence"/>
</dbReference>
<dbReference type="GO" id="GO:0007155">
    <property type="term" value="P:cell adhesion"/>
    <property type="evidence" value="ECO:0007669"/>
    <property type="project" value="InterPro"/>
</dbReference>